<dbReference type="RefSeq" id="WP_187257021.1">
    <property type="nucleotide sequence ID" value="NZ_JBHULF010000007.1"/>
</dbReference>
<dbReference type="InterPro" id="IPR036271">
    <property type="entry name" value="Tet_transcr_reg_TetR-rel_C_sf"/>
</dbReference>
<dbReference type="PANTHER" id="PTHR47506">
    <property type="entry name" value="TRANSCRIPTIONAL REGULATORY PROTEIN"/>
    <property type="match status" value="1"/>
</dbReference>
<evidence type="ECO:0000256" key="1">
    <source>
        <dbReference type="ARBA" id="ARBA00023015"/>
    </source>
</evidence>
<organism evidence="6 7">
    <name type="scientific">Flavihumibacter stibioxidans</name>
    <dbReference type="NCBI Taxonomy" id="1834163"/>
    <lineage>
        <taxon>Bacteria</taxon>
        <taxon>Pseudomonadati</taxon>
        <taxon>Bacteroidota</taxon>
        <taxon>Chitinophagia</taxon>
        <taxon>Chitinophagales</taxon>
        <taxon>Chitinophagaceae</taxon>
        <taxon>Flavihumibacter</taxon>
    </lineage>
</organism>
<keyword evidence="1" id="KW-0805">Transcription regulation</keyword>
<dbReference type="PRINTS" id="PR00455">
    <property type="entry name" value="HTHTETR"/>
</dbReference>
<dbReference type="SUPFAM" id="SSF48498">
    <property type="entry name" value="Tetracyclin repressor-like, C-terminal domain"/>
    <property type="match status" value="1"/>
</dbReference>
<evidence type="ECO:0000256" key="2">
    <source>
        <dbReference type="ARBA" id="ARBA00023125"/>
    </source>
</evidence>
<dbReference type="Pfam" id="PF00440">
    <property type="entry name" value="TetR_N"/>
    <property type="match status" value="1"/>
</dbReference>
<keyword evidence="2 4" id="KW-0238">DNA-binding</keyword>
<sequence>MDKITSKSERTKQFIMERTAPVFNEKGYAGTSLSDLTNATGLTKGSIYGNFENKDEVALAAFDYNFSCITSYIRERVSATDNSIERLLVYPTVYRGFMKIPFLKAGCPILNTSTEADDTHPKLKERAANALALWKASVENQVKRGIQRNEIKPDTDPREFAIILLSLIEGAIMQAKVTGKIAELKIAMNYLEKLIQGLKA</sequence>
<dbReference type="InterPro" id="IPR009057">
    <property type="entry name" value="Homeodomain-like_sf"/>
</dbReference>
<evidence type="ECO:0000259" key="5">
    <source>
        <dbReference type="PROSITE" id="PS50977"/>
    </source>
</evidence>
<dbReference type="Gene3D" id="1.10.357.10">
    <property type="entry name" value="Tetracycline Repressor, domain 2"/>
    <property type="match status" value="1"/>
</dbReference>
<dbReference type="PANTHER" id="PTHR47506:SF3">
    <property type="entry name" value="HTH-TYPE TRANSCRIPTIONAL REGULATOR LMRA"/>
    <property type="match status" value="1"/>
</dbReference>
<name>A0ABR7M9I4_9BACT</name>
<dbReference type="Proteomes" id="UP000765802">
    <property type="component" value="Unassembled WGS sequence"/>
</dbReference>
<dbReference type="Pfam" id="PF16925">
    <property type="entry name" value="TetR_C_13"/>
    <property type="match status" value="1"/>
</dbReference>
<evidence type="ECO:0000256" key="4">
    <source>
        <dbReference type="PROSITE-ProRule" id="PRU00335"/>
    </source>
</evidence>
<dbReference type="SUPFAM" id="SSF46689">
    <property type="entry name" value="Homeodomain-like"/>
    <property type="match status" value="1"/>
</dbReference>
<protein>
    <submittedName>
        <fullName evidence="6">Transcriptional regulator</fullName>
    </submittedName>
</protein>
<evidence type="ECO:0000313" key="6">
    <source>
        <dbReference type="EMBL" id="MBC6491697.1"/>
    </source>
</evidence>
<proteinExistence type="predicted"/>
<dbReference type="InterPro" id="IPR001647">
    <property type="entry name" value="HTH_TetR"/>
</dbReference>
<evidence type="ECO:0000256" key="3">
    <source>
        <dbReference type="ARBA" id="ARBA00023163"/>
    </source>
</evidence>
<evidence type="ECO:0000313" key="7">
    <source>
        <dbReference type="Proteomes" id="UP000765802"/>
    </source>
</evidence>
<accession>A0ABR7M9I4</accession>
<keyword evidence="7" id="KW-1185">Reference proteome</keyword>
<dbReference type="EMBL" id="MBUA01000023">
    <property type="protein sequence ID" value="MBC6491697.1"/>
    <property type="molecule type" value="Genomic_DNA"/>
</dbReference>
<reference evidence="6 7" key="1">
    <citation type="submission" date="2016-07" db="EMBL/GenBank/DDBJ databases">
        <title>Genome analysis of Flavihumibacter stibioxidans YS-17.</title>
        <authorList>
            <person name="Shi K."/>
            <person name="Han Y."/>
            <person name="Wang G."/>
        </authorList>
    </citation>
    <scope>NUCLEOTIDE SEQUENCE [LARGE SCALE GENOMIC DNA]</scope>
    <source>
        <strain evidence="6 7">YS-17</strain>
    </source>
</reference>
<keyword evidence="3" id="KW-0804">Transcription</keyword>
<gene>
    <name evidence="6" type="ORF">BC349_11600</name>
</gene>
<dbReference type="InterPro" id="IPR011075">
    <property type="entry name" value="TetR_C"/>
</dbReference>
<dbReference type="PROSITE" id="PS50977">
    <property type="entry name" value="HTH_TETR_2"/>
    <property type="match status" value="1"/>
</dbReference>
<feature type="DNA-binding region" description="H-T-H motif" evidence="4">
    <location>
        <begin position="32"/>
        <end position="51"/>
    </location>
</feature>
<feature type="domain" description="HTH tetR-type" evidence="5">
    <location>
        <begin position="9"/>
        <end position="69"/>
    </location>
</feature>
<comment type="caution">
    <text evidence="6">The sequence shown here is derived from an EMBL/GenBank/DDBJ whole genome shotgun (WGS) entry which is preliminary data.</text>
</comment>